<organism evidence="8 9">
    <name type="scientific">Leucocoprinus birnbaumii</name>
    <dbReference type="NCBI Taxonomy" id="56174"/>
    <lineage>
        <taxon>Eukaryota</taxon>
        <taxon>Fungi</taxon>
        <taxon>Dikarya</taxon>
        <taxon>Basidiomycota</taxon>
        <taxon>Agaricomycotina</taxon>
        <taxon>Agaricomycetes</taxon>
        <taxon>Agaricomycetidae</taxon>
        <taxon>Agaricales</taxon>
        <taxon>Agaricineae</taxon>
        <taxon>Agaricaceae</taxon>
        <taxon>Leucocoprinus</taxon>
    </lineage>
</organism>
<dbReference type="InterPro" id="IPR040258">
    <property type="entry name" value="Spt16"/>
</dbReference>
<dbReference type="GO" id="GO:0031491">
    <property type="term" value="F:nucleosome binding"/>
    <property type="evidence" value="ECO:0007669"/>
    <property type="project" value="TreeGrafter"/>
</dbReference>
<comment type="function">
    <text evidence="4 5">Component of the FACT complex, a general chromatin factor that acts to reorganize nucleosomes. The FACT complex is involved in multiple processes that require DNA as a template such as mRNA elongation, DNA replication and DNA repair. During transcription elongation the FACT complex acts as a histone chaperone that both destabilizes and restores nucleosomal structure. It facilitates the passage of RNA polymerase II and transcription by promoting the dissociation of one histone H2A-H2B dimer from the nucleosome, then subsequently promotes the reestablishment of the nucleosome following the passage of RNA polymerase II.</text>
</comment>
<sequence length="414" mass="45648">MTVILGLGFTDLDDGSQKYALQLSDTILVGQDKSTLLTEGTKSPRDTLFFLNDEDEVEEKKERKPPVAPRANGSPSKKTAGTKVLRTQSRRAARDEVHQTATTKLIEHQKELRDRLQEEGLRRFLEEGAGQGLAKGVCFETLKLDILFRELSFEGVPFRTSVRLQPTTECLVHLTDPPFLVVMLSEIEIASLERVQYGLKQFDLVLIFQDFTKTLLHINSIQTSESEAESEDFAESSSADESDYSDGSDGSDDSGSFEEDETSTIACDGLIDSFEGASGVVLANACGPCISQWDSFIYSLPVTALYNRNFTGRNNANPATHAFVASPNIVTALAFAGCLTFNPLADELVGSDGNPFRFEDPSGYELPPYSYDSRQNAFQTPTEDRVSVRWADGRDLKGQEGTFESSSWRGGFKC</sequence>
<feature type="domain" description="Histone chaperone RTT106/FACT complex subunit SPT16-like middle" evidence="7">
    <location>
        <begin position="153"/>
        <end position="231"/>
    </location>
</feature>
<dbReference type="PANTHER" id="PTHR13980">
    <property type="entry name" value="CDC68 RELATED"/>
    <property type="match status" value="1"/>
</dbReference>
<dbReference type="GO" id="GO:0046872">
    <property type="term" value="F:metal ion binding"/>
    <property type="evidence" value="ECO:0007669"/>
    <property type="project" value="UniProtKB-KW"/>
</dbReference>
<evidence type="ECO:0000256" key="3">
    <source>
        <dbReference type="ARBA" id="ARBA00023014"/>
    </source>
</evidence>
<dbReference type="GO" id="GO:0006260">
    <property type="term" value="P:DNA replication"/>
    <property type="evidence" value="ECO:0007669"/>
    <property type="project" value="UniProtKB-KW"/>
</dbReference>
<protein>
    <recommendedName>
        <fullName evidence="5">FACT complex subunit</fullName>
    </recommendedName>
</protein>
<dbReference type="Pfam" id="PF08512">
    <property type="entry name" value="Rttp106-like_middle"/>
    <property type="match status" value="1"/>
</dbReference>
<keyword evidence="2" id="KW-0408">Iron</keyword>
<dbReference type="GO" id="GO:0006368">
    <property type="term" value="P:transcription elongation by RNA polymerase II"/>
    <property type="evidence" value="ECO:0007669"/>
    <property type="project" value="TreeGrafter"/>
</dbReference>
<proteinExistence type="inferred from homology"/>
<keyword evidence="5" id="KW-0234">DNA repair</keyword>
<feature type="region of interest" description="Disordered" evidence="6">
    <location>
        <begin position="51"/>
        <end position="98"/>
    </location>
</feature>
<keyword evidence="5" id="KW-0805">Transcription regulation</keyword>
<dbReference type="Proteomes" id="UP001213000">
    <property type="component" value="Unassembled WGS sequence"/>
</dbReference>
<comment type="subcellular location">
    <subcellularLocation>
        <location evidence="5">Nucleus</location>
    </subcellularLocation>
    <subcellularLocation>
        <location evidence="5">Chromosome</location>
    </subcellularLocation>
</comment>
<dbReference type="SMART" id="SM01287">
    <property type="entry name" value="Rtt106"/>
    <property type="match status" value="1"/>
</dbReference>
<comment type="subunit">
    <text evidence="5">Component of the FACT complex.</text>
</comment>
<evidence type="ECO:0000313" key="8">
    <source>
        <dbReference type="EMBL" id="KAJ3571319.1"/>
    </source>
</evidence>
<evidence type="ECO:0000256" key="5">
    <source>
        <dbReference type="RuleBase" id="RU367052"/>
    </source>
</evidence>
<dbReference type="SUPFAM" id="SSF53732">
    <property type="entry name" value="Aconitase iron-sulfur domain"/>
    <property type="match status" value="1"/>
</dbReference>
<dbReference type="InterPro" id="IPR001030">
    <property type="entry name" value="Acoase/IPM_deHydtase_lsu_aba"/>
</dbReference>
<keyword evidence="5" id="KW-0227">DNA damage</keyword>
<gene>
    <name evidence="8" type="ORF">NP233_g3836</name>
</gene>
<dbReference type="GO" id="GO:0006281">
    <property type="term" value="P:DNA repair"/>
    <property type="evidence" value="ECO:0007669"/>
    <property type="project" value="UniProtKB-UniRule"/>
</dbReference>
<evidence type="ECO:0000256" key="1">
    <source>
        <dbReference type="ARBA" id="ARBA00022723"/>
    </source>
</evidence>
<keyword evidence="9" id="KW-1185">Reference proteome</keyword>
<keyword evidence="1" id="KW-0479">Metal-binding</keyword>
<evidence type="ECO:0000256" key="6">
    <source>
        <dbReference type="SAM" id="MobiDB-lite"/>
    </source>
</evidence>
<comment type="similarity">
    <text evidence="5">Belongs to the peptidase M24 family. SPT16 subfamily.</text>
</comment>
<comment type="caution">
    <text evidence="8">The sequence shown here is derived from an EMBL/GenBank/DDBJ whole genome shotgun (WGS) entry which is preliminary data.</text>
</comment>
<dbReference type="GO" id="GO:0051536">
    <property type="term" value="F:iron-sulfur cluster binding"/>
    <property type="evidence" value="ECO:0007669"/>
    <property type="project" value="UniProtKB-KW"/>
</dbReference>
<accession>A0AAD5YW41</accession>
<reference evidence="8" key="1">
    <citation type="submission" date="2022-07" db="EMBL/GenBank/DDBJ databases">
        <title>Genome Sequence of Leucocoprinus birnbaumii.</title>
        <authorList>
            <person name="Buettner E."/>
        </authorList>
    </citation>
    <scope>NUCLEOTIDE SEQUENCE</scope>
    <source>
        <strain evidence="8">VT141</strain>
    </source>
</reference>
<dbReference type="InterPro" id="IPR036008">
    <property type="entry name" value="Aconitase_4Fe-4S_dom"/>
</dbReference>
<evidence type="ECO:0000259" key="7">
    <source>
        <dbReference type="SMART" id="SM01287"/>
    </source>
</evidence>
<evidence type="ECO:0000256" key="2">
    <source>
        <dbReference type="ARBA" id="ARBA00023004"/>
    </source>
</evidence>
<keyword evidence="3" id="KW-0411">Iron-sulfur</keyword>
<feature type="region of interest" description="Disordered" evidence="6">
    <location>
        <begin position="226"/>
        <end position="259"/>
    </location>
</feature>
<evidence type="ECO:0000256" key="4">
    <source>
        <dbReference type="ARBA" id="ARBA00025370"/>
    </source>
</evidence>
<evidence type="ECO:0000313" key="9">
    <source>
        <dbReference type="Proteomes" id="UP001213000"/>
    </source>
</evidence>
<dbReference type="Pfam" id="PF00330">
    <property type="entry name" value="Aconitase"/>
    <property type="match status" value="1"/>
</dbReference>
<dbReference type="InterPro" id="IPR015931">
    <property type="entry name" value="Acnase/IPM_dHydase_lsu_aba_1/3"/>
</dbReference>
<dbReference type="PANTHER" id="PTHR13980:SF15">
    <property type="entry name" value="FACT COMPLEX SUBUNIT SPT16"/>
    <property type="match status" value="1"/>
</dbReference>
<dbReference type="InterPro" id="IPR013719">
    <property type="entry name" value="RTT106/SPT16-like_middle_dom"/>
</dbReference>
<dbReference type="Gene3D" id="2.30.29.30">
    <property type="entry name" value="Pleckstrin-homology domain (PH domain)/Phosphotyrosine-binding domain (PTB)"/>
    <property type="match status" value="1"/>
</dbReference>
<dbReference type="EMBL" id="JANIEX010000191">
    <property type="protein sequence ID" value="KAJ3571319.1"/>
    <property type="molecule type" value="Genomic_DNA"/>
</dbReference>
<dbReference type="InterPro" id="IPR011993">
    <property type="entry name" value="PH-like_dom_sf"/>
</dbReference>
<keyword evidence="5" id="KW-0539">Nucleus</keyword>
<dbReference type="Gene3D" id="3.30.499.10">
    <property type="entry name" value="Aconitase, domain 3"/>
    <property type="match status" value="1"/>
</dbReference>
<dbReference type="GO" id="GO:0035101">
    <property type="term" value="C:FACT complex"/>
    <property type="evidence" value="ECO:0007669"/>
    <property type="project" value="UniProtKB-UniRule"/>
</dbReference>
<keyword evidence="5" id="KW-0804">Transcription</keyword>
<keyword evidence="5" id="KW-0235">DNA replication</keyword>
<keyword evidence="5" id="KW-0158">Chromosome</keyword>
<dbReference type="AlphaFoldDB" id="A0AAD5YW41"/>
<name>A0AAD5YW41_9AGAR</name>